<dbReference type="Proteomes" id="UP000228380">
    <property type="component" value="Chromosome 2"/>
</dbReference>
<gene>
    <name evidence="4" type="primary">LOC103719439</name>
</gene>
<name>A0A8B8ZDY8_PHODC</name>
<keyword evidence="2" id="KW-0732">Signal</keyword>
<feature type="signal peptide" evidence="2">
    <location>
        <begin position="1"/>
        <end position="25"/>
    </location>
</feature>
<sequence length="136" mass="14917">MAKLSYLLLVLLVFVSVLLVPATVAVASSNEALYHRKIRSAMNEGLKHHQVEDLTATIRHHLLENPNGGRNSGLNEAARDPTSRDEGIDNTVDQEGDPFDATRNGNKSEYRGAGTDSHHSIDLESWNKLHPAKPAN</sequence>
<keyword evidence="3" id="KW-1185">Reference proteome</keyword>
<dbReference type="RefSeq" id="XP_038971517.1">
    <property type="nucleotide sequence ID" value="XM_039115589.1"/>
</dbReference>
<feature type="compositionally biased region" description="Basic and acidic residues" evidence="1">
    <location>
        <begin position="77"/>
        <end position="87"/>
    </location>
</feature>
<protein>
    <submittedName>
        <fullName evidence="4">Uncharacterized protein LOC103719439 isoform X1</fullName>
    </submittedName>
</protein>
<organism evidence="3 4">
    <name type="scientific">Phoenix dactylifera</name>
    <name type="common">Date palm</name>
    <dbReference type="NCBI Taxonomy" id="42345"/>
    <lineage>
        <taxon>Eukaryota</taxon>
        <taxon>Viridiplantae</taxon>
        <taxon>Streptophyta</taxon>
        <taxon>Embryophyta</taxon>
        <taxon>Tracheophyta</taxon>
        <taxon>Spermatophyta</taxon>
        <taxon>Magnoliopsida</taxon>
        <taxon>Liliopsida</taxon>
        <taxon>Arecaceae</taxon>
        <taxon>Coryphoideae</taxon>
        <taxon>Phoeniceae</taxon>
        <taxon>Phoenix</taxon>
    </lineage>
</organism>
<evidence type="ECO:0000313" key="3">
    <source>
        <dbReference type="Proteomes" id="UP000228380"/>
    </source>
</evidence>
<feature type="chain" id="PRO_5034087834" evidence="2">
    <location>
        <begin position="26"/>
        <end position="136"/>
    </location>
</feature>
<evidence type="ECO:0000256" key="2">
    <source>
        <dbReference type="SAM" id="SignalP"/>
    </source>
</evidence>
<reference evidence="3" key="1">
    <citation type="journal article" date="2019" name="Nat. Commun.">
        <title>Genome-wide association mapping of date palm fruit traits.</title>
        <authorList>
            <person name="Hazzouri K.M."/>
            <person name="Gros-Balthazard M."/>
            <person name="Flowers J.M."/>
            <person name="Copetti D."/>
            <person name="Lemansour A."/>
            <person name="Lebrun M."/>
            <person name="Masmoudi K."/>
            <person name="Ferrand S."/>
            <person name="Dhar M.I."/>
            <person name="Fresquez Z.A."/>
            <person name="Rosas U."/>
            <person name="Zhang J."/>
            <person name="Talag J."/>
            <person name="Lee S."/>
            <person name="Kudrna D."/>
            <person name="Powell R.F."/>
            <person name="Leitch I.J."/>
            <person name="Krueger R.R."/>
            <person name="Wing R.A."/>
            <person name="Amiri K.M.A."/>
            <person name="Purugganan M.D."/>
        </authorList>
    </citation>
    <scope>NUCLEOTIDE SEQUENCE [LARGE SCALE GENOMIC DNA]</scope>
    <source>
        <strain evidence="3">cv. Khalas</strain>
    </source>
</reference>
<feature type="compositionally biased region" description="Basic and acidic residues" evidence="1">
    <location>
        <begin position="106"/>
        <end position="127"/>
    </location>
</feature>
<evidence type="ECO:0000313" key="4">
    <source>
        <dbReference type="RefSeq" id="XP_038971517.1"/>
    </source>
</evidence>
<evidence type="ECO:0000256" key="1">
    <source>
        <dbReference type="SAM" id="MobiDB-lite"/>
    </source>
</evidence>
<accession>A0A8B8ZDY8</accession>
<dbReference type="GeneID" id="103719439"/>
<feature type="region of interest" description="Disordered" evidence="1">
    <location>
        <begin position="63"/>
        <end position="136"/>
    </location>
</feature>
<reference evidence="4" key="2">
    <citation type="submission" date="2025-08" db="UniProtKB">
        <authorList>
            <consortium name="RefSeq"/>
        </authorList>
    </citation>
    <scope>IDENTIFICATION</scope>
    <source>
        <tissue evidence="4">Young leaves</tissue>
    </source>
</reference>
<dbReference type="AlphaFoldDB" id="A0A8B8ZDY8"/>
<dbReference type="OrthoDB" id="786865at2759"/>
<proteinExistence type="predicted"/>